<organism evidence="2 3">
    <name type="scientific">Couchioplanes caeruleus subsp. caeruleus</name>
    <dbReference type="NCBI Taxonomy" id="56427"/>
    <lineage>
        <taxon>Bacteria</taxon>
        <taxon>Bacillati</taxon>
        <taxon>Actinomycetota</taxon>
        <taxon>Actinomycetes</taxon>
        <taxon>Micromonosporales</taxon>
        <taxon>Micromonosporaceae</taxon>
        <taxon>Couchioplanes</taxon>
    </lineage>
</organism>
<gene>
    <name evidence="2" type="ORF">BG844_17725</name>
</gene>
<sequence length="277" mass="29008">MALSDARLYELAERLVAVPGVAGVLLGGSRARGTHTPDSDTDLGLYYRPPLDVAALNALAREVAGPHAKVTAPGEWGPWVDGGGWLTVDGAAVDWIYRDLDRVARAAEEAERGRYAFHTQAGHPLGVADFAYAGEVALGVILADPSGELAALRARTRTVPPALREALVKGLWEADFLIGVARKAVSRGDSAYVAGCLFRIVGVCAHALHGAAGRWLVNEKGAVAAAAALPGAPERFRERVDALFARVAADPLQLSAALDAATDLILETADACAMMSR</sequence>
<dbReference type="SUPFAM" id="SSF81301">
    <property type="entry name" value="Nucleotidyltransferase"/>
    <property type="match status" value="1"/>
</dbReference>
<dbReference type="GO" id="GO:0016779">
    <property type="term" value="F:nucleotidyltransferase activity"/>
    <property type="evidence" value="ECO:0007669"/>
    <property type="project" value="InterPro"/>
</dbReference>
<dbReference type="EMBL" id="MEIA01000183">
    <property type="protein sequence ID" value="OJF12959.1"/>
    <property type="molecule type" value="Genomic_DNA"/>
</dbReference>
<dbReference type="InterPro" id="IPR002934">
    <property type="entry name" value="Polymerase_NTP_transf_dom"/>
</dbReference>
<dbReference type="Proteomes" id="UP000182486">
    <property type="component" value="Unassembled WGS sequence"/>
</dbReference>
<dbReference type="Pfam" id="PF01909">
    <property type="entry name" value="NTP_transf_2"/>
    <property type="match status" value="1"/>
</dbReference>
<proteinExistence type="predicted"/>
<dbReference type="AlphaFoldDB" id="A0A1K0FJB9"/>
<evidence type="ECO:0000313" key="3">
    <source>
        <dbReference type="Proteomes" id="UP000182486"/>
    </source>
</evidence>
<accession>A0A1K0FJB9</accession>
<protein>
    <submittedName>
        <fullName evidence="2">DNA polymerase subunit beta</fullName>
    </submittedName>
</protein>
<dbReference type="CDD" id="cd05403">
    <property type="entry name" value="NT_KNTase_like"/>
    <property type="match status" value="1"/>
</dbReference>
<comment type="caution">
    <text evidence="2">The sequence shown here is derived from an EMBL/GenBank/DDBJ whole genome shotgun (WGS) entry which is preliminary data.</text>
</comment>
<feature type="domain" description="Polymerase nucleotidyl transferase" evidence="1">
    <location>
        <begin position="11"/>
        <end position="52"/>
    </location>
</feature>
<keyword evidence="3" id="KW-1185">Reference proteome</keyword>
<reference evidence="2 3" key="1">
    <citation type="submission" date="2016-09" db="EMBL/GenBank/DDBJ databases">
        <title>Couchioplanes caeruleus draft genome sequence.</title>
        <authorList>
            <person name="Sheehan J."/>
            <person name="Caffrey P."/>
        </authorList>
    </citation>
    <scope>NUCLEOTIDE SEQUENCE [LARGE SCALE GENOMIC DNA]</scope>
    <source>
        <strain evidence="2 3">DSM 43634</strain>
    </source>
</reference>
<dbReference type="InterPro" id="IPR043519">
    <property type="entry name" value="NT_sf"/>
</dbReference>
<evidence type="ECO:0000259" key="1">
    <source>
        <dbReference type="Pfam" id="PF01909"/>
    </source>
</evidence>
<dbReference type="Gene3D" id="3.30.460.10">
    <property type="entry name" value="Beta Polymerase, domain 2"/>
    <property type="match status" value="1"/>
</dbReference>
<evidence type="ECO:0000313" key="2">
    <source>
        <dbReference type="EMBL" id="OJF12959.1"/>
    </source>
</evidence>
<dbReference type="RefSeq" id="WP_071806446.1">
    <property type="nucleotide sequence ID" value="NZ_MEIA01000183.1"/>
</dbReference>
<name>A0A1K0FJB9_9ACTN</name>